<evidence type="ECO:0000313" key="5">
    <source>
        <dbReference type="Proteomes" id="UP000053372"/>
    </source>
</evidence>
<dbReference type="RefSeq" id="WP_027846919.1">
    <property type="nucleotide sequence ID" value="NZ_LMTZ01000067.1"/>
</dbReference>
<evidence type="ECO:0000313" key="4">
    <source>
        <dbReference type="EMBL" id="KST68319.1"/>
    </source>
</evidence>
<organism evidence="4 5">
    <name type="scientific">Mastigocoleus testarum BC008</name>
    <dbReference type="NCBI Taxonomy" id="371196"/>
    <lineage>
        <taxon>Bacteria</taxon>
        <taxon>Bacillati</taxon>
        <taxon>Cyanobacteriota</taxon>
        <taxon>Cyanophyceae</taxon>
        <taxon>Nostocales</taxon>
        <taxon>Hapalosiphonaceae</taxon>
        <taxon>Mastigocoleus</taxon>
    </lineage>
</organism>
<proteinExistence type="predicted"/>
<accession>A0A0V7ZVS7</accession>
<feature type="compositionally biased region" description="Low complexity" evidence="1">
    <location>
        <begin position="144"/>
        <end position="160"/>
    </location>
</feature>
<keyword evidence="5" id="KW-1185">Reference proteome</keyword>
<dbReference type="Proteomes" id="UP000053372">
    <property type="component" value="Unassembled WGS sequence"/>
</dbReference>
<gene>
    <name evidence="3" type="ORF">BC008_00690</name>
    <name evidence="4" type="ORF">BC008_00755</name>
</gene>
<comment type="caution">
    <text evidence="4">The sequence shown here is derived from an EMBL/GenBank/DDBJ whole genome shotgun (WGS) entry which is preliminary data.</text>
</comment>
<feature type="compositionally biased region" description="Polar residues" evidence="1">
    <location>
        <begin position="166"/>
        <end position="176"/>
    </location>
</feature>
<evidence type="ECO:0000256" key="1">
    <source>
        <dbReference type="SAM" id="MobiDB-lite"/>
    </source>
</evidence>
<evidence type="ECO:0000313" key="3">
    <source>
        <dbReference type="EMBL" id="KST68307.1"/>
    </source>
</evidence>
<feature type="region of interest" description="Disordered" evidence="1">
    <location>
        <begin position="136"/>
        <end position="179"/>
    </location>
</feature>
<evidence type="ECO:0000256" key="2">
    <source>
        <dbReference type="SAM" id="Phobius"/>
    </source>
</evidence>
<sequence length="209" mass="22383">MITNLLKKVLVYSTIGTVIGFSTILGAANSAAALIVESESTNNKGVIQDISHIVFYMKDNSGDITKVKIDSVSGTTSYDATNFLKTEYPDSQVLAYQVKASTFKSLNFVLDGYSLQDLPNLDKNGADKTYQYSQVSNLPDPGLNQTNSNTSHNQQSNTQTGEPTYLGSQESSTNKVTVPEPGTTAAIAIFALGGFTGISTFKGNKKQQV</sequence>
<feature type="transmembrane region" description="Helical" evidence="2">
    <location>
        <begin position="9"/>
        <end position="36"/>
    </location>
</feature>
<keyword evidence="2" id="KW-0812">Transmembrane</keyword>
<keyword evidence="2" id="KW-1133">Transmembrane helix</keyword>
<reference evidence="4 5" key="1">
    <citation type="journal article" date="2015" name="Genome Announc.">
        <title>Draft Genome of the Euendolithic (true boring) Cyanobacterium Mastigocoleus testarum strain BC008.</title>
        <authorList>
            <person name="Guida B.S."/>
            <person name="Garcia-Pichel F."/>
        </authorList>
    </citation>
    <scope>NUCLEOTIDE SEQUENCE [LARGE SCALE GENOMIC DNA]</scope>
    <source>
        <strain evidence="4 5">BC008</strain>
    </source>
</reference>
<dbReference type="AlphaFoldDB" id="A0A0V7ZVS7"/>
<name>A0A0V7ZVS7_9CYAN</name>
<dbReference type="EMBL" id="LMTZ01000067">
    <property type="protein sequence ID" value="KST68319.1"/>
    <property type="molecule type" value="Genomic_DNA"/>
</dbReference>
<keyword evidence="2" id="KW-0472">Membrane</keyword>
<protein>
    <submittedName>
        <fullName evidence="4">Uncharacterized protein</fullName>
    </submittedName>
</protein>
<dbReference type="OrthoDB" id="517706at2"/>
<dbReference type="EMBL" id="LMTZ01000068">
    <property type="protein sequence ID" value="KST68307.1"/>
    <property type="molecule type" value="Genomic_DNA"/>
</dbReference>